<evidence type="ECO:0000256" key="2">
    <source>
        <dbReference type="SAM" id="MobiDB-lite"/>
    </source>
</evidence>
<dbReference type="EMBL" id="BRXX01000222">
    <property type="protein sequence ID" value="GMH98628.1"/>
    <property type="molecule type" value="Genomic_DNA"/>
</dbReference>
<dbReference type="AlphaFoldDB" id="A0A9W7F0J3"/>
<protein>
    <submittedName>
        <fullName evidence="3">Uncharacterized protein</fullName>
    </submittedName>
</protein>
<keyword evidence="4" id="KW-1185">Reference proteome</keyword>
<evidence type="ECO:0000313" key="4">
    <source>
        <dbReference type="Proteomes" id="UP001165160"/>
    </source>
</evidence>
<name>A0A9W7F0J3_9STRA</name>
<accession>A0A9W7F0J3</accession>
<feature type="coiled-coil region" evidence="1">
    <location>
        <begin position="70"/>
        <end position="97"/>
    </location>
</feature>
<feature type="compositionally biased region" description="Basic and acidic residues" evidence="2">
    <location>
        <begin position="111"/>
        <end position="122"/>
    </location>
</feature>
<evidence type="ECO:0000313" key="3">
    <source>
        <dbReference type="EMBL" id="GMH98628.1"/>
    </source>
</evidence>
<sequence length="122" mass="13986">MSDTKKKSNKAGAFFSRMGGAMRDSGKVTKFKTEHALIVNKISQRKREFGIEIYPDMYPEYDENKVKGKLKVVSVKIQQWERELTAIEEKIESLTYGKVKEGGGEEEDVEKFDGDLKDDDKE</sequence>
<gene>
    <name evidence="3" type="ORF">TrVE_jg11951</name>
</gene>
<proteinExistence type="predicted"/>
<comment type="caution">
    <text evidence="3">The sequence shown here is derived from an EMBL/GenBank/DDBJ whole genome shotgun (WGS) entry which is preliminary data.</text>
</comment>
<dbReference type="Proteomes" id="UP001165160">
    <property type="component" value="Unassembled WGS sequence"/>
</dbReference>
<keyword evidence="1" id="KW-0175">Coiled coil</keyword>
<feature type="region of interest" description="Disordered" evidence="2">
    <location>
        <begin position="98"/>
        <end position="122"/>
    </location>
</feature>
<evidence type="ECO:0000256" key="1">
    <source>
        <dbReference type="SAM" id="Coils"/>
    </source>
</evidence>
<organism evidence="3 4">
    <name type="scientific">Triparma verrucosa</name>
    <dbReference type="NCBI Taxonomy" id="1606542"/>
    <lineage>
        <taxon>Eukaryota</taxon>
        <taxon>Sar</taxon>
        <taxon>Stramenopiles</taxon>
        <taxon>Ochrophyta</taxon>
        <taxon>Bolidophyceae</taxon>
        <taxon>Parmales</taxon>
        <taxon>Triparmaceae</taxon>
        <taxon>Triparma</taxon>
    </lineage>
</organism>
<reference evidence="4" key="1">
    <citation type="journal article" date="2023" name="Commun. Biol.">
        <title>Genome analysis of Parmales, the sister group of diatoms, reveals the evolutionary specialization of diatoms from phago-mixotrophs to photoautotrophs.</title>
        <authorList>
            <person name="Ban H."/>
            <person name="Sato S."/>
            <person name="Yoshikawa S."/>
            <person name="Yamada K."/>
            <person name="Nakamura Y."/>
            <person name="Ichinomiya M."/>
            <person name="Sato N."/>
            <person name="Blanc-Mathieu R."/>
            <person name="Endo H."/>
            <person name="Kuwata A."/>
            <person name="Ogata H."/>
        </authorList>
    </citation>
    <scope>NUCLEOTIDE SEQUENCE [LARGE SCALE GENOMIC DNA]</scope>
    <source>
        <strain evidence="4">NIES 3699</strain>
    </source>
</reference>